<dbReference type="RefSeq" id="WP_341701207.1">
    <property type="nucleotide sequence ID" value="NZ_JBBYHU010000030.1"/>
</dbReference>
<reference evidence="1 2" key="1">
    <citation type="submission" date="2024-04" db="EMBL/GenBank/DDBJ databases">
        <title>Flavobacterium sp. DGU99 16S ribosomal RNA gene Genome sequencing and assembly.</title>
        <authorList>
            <person name="Park S."/>
        </authorList>
    </citation>
    <scope>NUCLEOTIDE SEQUENCE [LARGE SCALE GENOMIC DNA]</scope>
    <source>
        <strain evidence="1 2">DGU99</strain>
    </source>
</reference>
<gene>
    <name evidence="1" type="ORF">AAEO59_13140</name>
</gene>
<proteinExistence type="predicted"/>
<evidence type="ECO:0000313" key="1">
    <source>
        <dbReference type="EMBL" id="MEL1242000.1"/>
    </source>
</evidence>
<comment type="caution">
    <text evidence="1">The sequence shown here is derived from an EMBL/GenBank/DDBJ whole genome shotgun (WGS) entry which is preliminary data.</text>
</comment>
<dbReference type="EMBL" id="JBBYHU010000030">
    <property type="protein sequence ID" value="MEL1242000.1"/>
    <property type="molecule type" value="Genomic_DNA"/>
</dbReference>
<keyword evidence="2" id="KW-1185">Reference proteome</keyword>
<dbReference type="Proteomes" id="UP001398556">
    <property type="component" value="Unassembled WGS sequence"/>
</dbReference>
<name>A0ABU9HPD7_9FLAO</name>
<protein>
    <submittedName>
        <fullName evidence="1">Uncharacterized protein</fullName>
    </submittedName>
</protein>
<sequence>MICQTKSLNWYIDFISNDKILISKYYIENLIAEKGLKYIYTTFIDNKILFIVNNEFTNNSISKSKYSVDLGQFIGKENYSTVDYSFWVIQNKGGKYKIIKERRYKCDE</sequence>
<organism evidence="1 2">
    <name type="scientific">Flavobacterium flavipallidum</name>
    <dbReference type="NCBI Taxonomy" id="3139140"/>
    <lineage>
        <taxon>Bacteria</taxon>
        <taxon>Pseudomonadati</taxon>
        <taxon>Bacteroidota</taxon>
        <taxon>Flavobacteriia</taxon>
        <taxon>Flavobacteriales</taxon>
        <taxon>Flavobacteriaceae</taxon>
        <taxon>Flavobacterium</taxon>
    </lineage>
</organism>
<accession>A0ABU9HPD7</accession>
<evidence type="ECO:0000313" key="2">
    <source>
        <dbReference type="Proteomes" id="UP001398556"/>
    </source>
</evidence>